<dbReference type="Pfam" id="PF03264">
    <property type="entry name" value="Cytochrom_NNT"/>
    <property type="match status" value="1"/>
</dbReference>
<dbReference type="InterPro" id="IPR051829">
    <property type="entry name" value="Multiheme_Cytochr_ET"/>
</dbReference>
<name>A0A1F5UQH7_FRAXR</name>
<organism evidence="10 11">
    <name type="scientific">Fraserbacteria sp. (strain RBG_16_55_9)</name>
    <dbReference type="NCBI Taxonomy" id="1817864"/>
    <lineage>
        <taxon>Bacteria</taxon>
        <taxon>Candidatus Fraseribacteriota</taxon>
    </lineage>
</organism>
<proteinExistence type="predicted"/>
<evidence type="ECO:0000256" key="4">
    <source>
        <dbReference type="ARBA" id="ARBA00022723"/>
    </source>
</evidence>
<dbReference type="Gene3D" id="3.90.10.10">
    <property type="entry name" value="Cytochrome C3"/>
    <property type="match status" value="1"/>
</dbReference>
<dbReference type="InterPro" id="IPR020942">
    <property type="entry name" value="Cyt_c_III_dom"/>
</dbReference>
<feature type="domain" description="NapC/NirT cytochrome c N-terminal" evidence="9">
    <location>
        <begin position="10"/>
        <end position="147"/>
    </location>
</feature>
<comment type="caution">
    <text evidence="10">The sequence shown here is derived from an EMBL/GenBank/DDBJ whole genome shotgun (WGS) entry which is preliminary data.</text>
</comment>
<dbReference type="InterPro" id="IPR005126">
    <property type="entry name" value="NapC/NirT_cyt_c_N"/>
</dbReference>
<dbReference type="Pfam" id="PF02085">
    <property type="entry name" value="Cytochrom_CIII"/>
    <property type="match status" value="1"/>
</dbReference>
<keyword evidence="3" id="KW-0349">Heme</keyword>
<keyword evidence="5" id="KW-0732">Signal</keyword>
<dbReference type="GO" id="GO:0030313">
    <property type="term" value="C:cell envelope"/>
    <property type="evidence" value="ECO:0007669"/>
    <property type="project" value="UniProtKB-SubCell"/>
</dbReference>
<dbReference type="InterPro" id="IPR038266">
    <property type="entry name" value="NapC/NirT_cytc_sf"/>
</dbReference>
<keyword evidence="4" id="KW-0479">Metal-binding</keyword>
<evidence type="ECO:0000259" key="9">
    <source>
        <dbReference type="Pfam" id="PF03264"/>
    </source>
</evidence>
<dbReference type="Gene3D" id="1.10.3820.10">
    <property type="entry name" value="Di-heme elbow motif domain"/>
    <property type="match status" value="1"/>
</dbReference>
<keyword evidence="6" id="KW-0249">Electron transport</keyword>
<dbReference type="STRING" id="1817864.A2Z21_07950"/>
<accession>A0A1F5UQH7</accession>
<dbReference type="GO" id="GO:0009055">
    <property type="term" value="F:electron transfer activity"/>
    <property type="evidence" value="ECO:0007669"/>
    <property type="project" value="InterPro"/>
</dbReference>
<feature type="non-terminal residue" evidence="10">
    <location>
        <position position="357"/>
    </location>
</feature>
<protein>
    <submittedName>
        <fullName evidence="10">Uncharacterized protein</fullName>
    </submittedName>
</protein>
<evidence type="ECO:0000256" key="2">
    <source>
        <dbReference type="ARBA" id="ARBA00022448"/>
    </source>
</evidence>
<evidence type="ECO:0000313" key="10">
    <source>
        <dbReference type="EMBL" id="OGF53360.1"/>
    </source>
</evidence>
<evidence type="ECO:0000256" key="1">
    <source>
        <dbReference type="ARBA" id="ARBA00004196"/>
    </source>
</evidence>
<dbReference type="SUPFAM" id="SSF48695">
    <property type="entry name" value="Multiheme cytochromes"/>
    <property type="match status" value="2"/>
</dbReference>
<dbReference type="InterPro" id="IPR036280">
    <property type="entry name" value="Multihaem_cyt_sf"/>
</dbReference>
<comment type="subcellular location">
    <subcellularLocation>
        <location evidence="1">Cell envelope</location>
    </subcellularLocation>
</comment>
<keyword evidence="7" id="KW-0408">Iron</keyword>
<sequence>MRRKTRWILLTVGLIVFAWLLWVGARVTDRPEFCASCHFMQPFVTNWENSTHASINCINCHYERGFGGYLAGKARLLAEMLRYWTGAYNVRPHARIADENCLNCHPEKALETATPYKQKIQFSHQQHSGNPARGIELVCNSCHSELVQGSHTAVDERTCITCHFVGLPNGEPLGSCQGCHGPPKDTILVDSIVFNHSDYLKSGVDCLTCHLHVTRGSGDVPPQMCYACHVERFAQYGNTELVHRVHVTNQQLKCSDCHTDLEHSKFELTQALAPDCRICHGGRHSVQEEIYIGTGGSGIPPSPDPMFLSGVTCSGCHRFPGQSAGAAVPAAKPEVCITCHGPGFDRLLASWQDSIVA</sequence>
<dbReference type="EMBL" id="MFGX01000105">
    <property type="protein sequence ID" value="OGF53360.1"/>
    <property type="molecule type" value="Genomic_DNA"/>
</dbReference>
<evidence type="ECO:0000256" key="7">
    <source>
        <dbReference type="ARBA" id="ARBA00023004"/>
    </source>
</evidence>
<dbReference type="PANTHER" id="PTHR35038">
    <property type="entry name" value="DISSIMILATORY SULFITE REDUCTASE SIRA"/>
    <property type="match status" value="1"/>
</dbReference>
<evidence type="ECO:0000259" key="8">
    <source>
        <dbReference type="Pfam" id="PF02085"/>
    </source>
</evidence>
<feature type="domain" description="Class III cytochrome C" evidence="8">
    <location>
        <begin position="190"/>
        <end position="280"/>
    </location>
</feature>
<evidence type="ECO:0000313" key="11">
    <source>
        <dbReference type="Proteomes" id="UP000179157"/>
    </source>
</evidence>
<dbReference type="GO" id="GO:0046872">
    <property type="term" value="F:metal ion binding"/>
    <property type="evidence" value="ECO:0007669"/>
    <property type="project" value="UniProtKB-KW"/>
</dbReference>
<evidence type="ECO:0000256" key="6">
    <source>
        <dbReference type="ARBA" id="ARBA00022982"/>
    </source>
</evidence>
<dbReference type="GO" id="GO:0020037">
    <property type="term" value="F:heme binding"/>
    <property type="evidence" value="ECO:0007669"/>
    <property type="project" value="InterPro"/>
</dbReference>
<reference evidence="10 11" key="1">
    <citation type="journal article" date="2016" name="Nat. Commun.">
        <title>Thousands of microbial genomes shed light on interconnected biogeochemical processes in an aquifer system.</title>
        <authorList>
            <person name="Anantharaman K."/>
            <person name="Brown C.T."/>
            <person name="Hug L.A."/>
            <person name="Sharon I."/>
            <person name="Castelle C.J."/>
            <person name="Probst A.J."/>
            <person name="Thomas B.C."/>
            <person name="Singh A."/>
            <person name="Wilkins M.J."/>
            <person name="Karaoz U."/>
            <person name="Brodie E.L."/>
            <person name="Williams K.H."/>
            <person name="Hubbard S.S."/>
            <person name="Banfield J.F."/>
        </authorList>
    </citation>
    <scope>NUCLEOTIDE SEQUENCE [LARGE SCALE GENOMIC DNA]</scope>
    <source>
        <strain evidence="11">RBG_16_55_9</strain>
    </source>
</reference>
<gene>
    <name evidence="10" type="ORF">A2Z21_07950</name>
</gene>
<dbReference type="Proteomes" id="UP000179157">
    <property type="component" value="Unassembled WGS sequence"/>
</dbReference>
<evidence type="ECO:0000256" key="3">
    <source>
        <dbReference type="ARBA" id="ARBA00022617"/>
    </source>
</evidence>
<dbReference type="AlphaFoldDB" id="A0A1F5UQH7"/>
<evidence type="ECO:0000256" key="5">
    <source>
        <dbReference type="ARBA" id="ARBA00022729"/>
    </source>
</evidence>
<keyword evidence="2" id="KW-0813">Transport</keyword>